<feature type="domain" description="HTH tetR-type" evidence="5">
    <location>
        <begin position="16"/>
        <end position="76"/>
    </location>
</feature>
<dbReference type="PROSITE" id="PS50977">
    <property type="entry name" value="HTH_TETR_2"/>
    <property type="match status" value="1"/>
</dbReference>
<dbReference type="InterPro" id="IPR023772">
    <property type="entry name" value="DNA-bd_HTH_TetR-type_CS"/>
</dbReference>
<proteinExistence type="predicted"/>
<evidence type="ECO:0000256" key="4">
    <source>
        <dbReference type="PROSITE-ProRule" id="PRU00335"/>
    </source>
</evidence>
<dbReference type="AlphaFoldDB" id="A0AAC9LFG6"/>
<protein>
    <submittedName>
        <fullName evidence="6">Transcriptional regulator, TetR family</fullName>
    </submittedName>
</protein>
<dbReference type="GO" id="GO:0003700">
    <property type="term" value="F:DNA-binding transcription factor activity"/>
    <property type="evidence" value="ECO:0007669"/>
    <property type="project" value="TreeGrafter"/>
</dbReference>
<evidence type="ECO:0000259" key="5">
    <source>
        <dbReference type="PROSITE" id="PS50977"/>
    </source>
</evidence>
<dbReference type="Pfam" id="PF00440">
    <property type="entry name" value="TetR_N"/>
    <property type="match status" value="1"/>
</dbReference>
<dbReference type="PRINTS" id="PR00455">
    <property type="entry name" value="HTHTETR"/>
</dbReference>
<dbReference type="EMBL" id="CP016076">
    <property type="protein sequence ID" value="APU16647.1"/>
    <property type="molecule type" value="Genomic_DNA"/>
</dbReference>
<dbReference type="PANTHER" id="PTHR30055">
    <property type="entry name" value="HTH-TYPE TRANSCRIPTIONAL REGULATOR RUTR"/>
    <property type="match status" value="1"/>
</dbReference>
<feature type="DNA-binding region" description="H-T-H motif" evidence="4">
    <location>
        <begin position="39"/>
        <end position="58"/>
    </location>
</feature>
<keyword evidence="2 4" id="KW-0238">DNA-binding</keyword>
<dbReference type="KEGG" id="acad:UA74_23145"/>
<dbReference type="RefSeq" id="WP_075742153.1">
    <property type="nucleotide sequence ID" value="NZ_CP016076.1"/>
</dbReference>
<dbReference type="GO" id="GO:0000976">
    <property type="term" value="F:transcription cis-regulatory region binding"/>
    <property type="evidence" value="ECO:0007669"/>
    <property type="project" value="TreeGrafter"/>
</dbReference>
<name>A0AAC9LFG6_9PSEU</name>
<dbReference type="SUPFAM" id="SSF46689">
    <property type="entry name" value="Homeodomain-like"/>
    <property type="match status" value="1"/>
</dbReference>
<gene>
    <name evidence="6" type="ORF">UA74_23145</name>
</gene>
<dbReference type="InterPro" id="IPR009057">
    <property type="entry name" value="Homeodomain-like_sf"/>
</dbReference>
<dbReference type="PANTHER" id="PTHR30055:SF234">
    <property type="entry name" value="HTH-TYPE TRANSCRIPTIONAL REGULATOR BETI"/>
    <property type="match status" value="1"/>
</dbReference>
<evidence type="ECO:0000256" key="1">
    <source>
        <dbReference type="ARBA" id="ARBA00023015"/>
    </source>
</evidence>
<accession>A0AAC9LFG6</accession>
<evidence type="ECO:0000313" key="6">
    <source>
        <dbReference type="EMBL" id="APU16647.1"/>
    </source>
</evidence>
<sequence length="214" mass="23610">MEDSVAALGLRERKKARTHEALIDTALRLFAQHGFAATTTEEIAAACEVSQRTFFRYFNSKEDVVTAVEDAVDDEFLHRFRDRPVEEHPLFSLRAAALATWGSLNESAAERQVLAARLGEENPPLLAAQLRRRDDRQAMLVDEIVERTGRPSQEVEVRAWLAVGAFTTAVRVAHGIWCGRGGTAVTSLCEAIELSLDLLPSSLTTAWHLPDAAS</sequence>
<dbReference type="InterPro" id="IPR001647">
    <property type="entry name" value="HTH_TetR"/>
</dbReference>
<dbReference type="InterPro" id="IPR050109">
    <property type="entry name" value="HTH-type_TetR-like_transc_reg"/>
</dbReference>
<evidence type="ECO:0000256" key="2">
    <source>
        <dbReference type="ARBA" id="ARBA00023125"/>
    </source>
</evidence>
<evidence type="ECO:0000313" key="7">
    <source>
        <dbReference type="Proteomes" id="UP000185511"/>
    </source>
</evidence>
<dbReference type="Proteomes" id="UP000185511">
    <property type="component" value="Chromosome"/>
</dbReference>
<keyword evidence="3" id="KW-0804">Transcription</keyword>
<evidence type="ECO:0000256" key="3">
    <source>
        <dbReference type="ARBA" id="ARBA00023163"/>
    </source>
</evidence>
<organism evidence="6 7">
    <name type="scientific">Actinoalloteichus fjordicus</name>
    <dbReference type="NCBI Taxonomy" id="1612552"/>
    <lineage>
        <taxon>Bacteria</taxon>
        <taxon>Bacillati</taxon>
        <taxon>Actinomycetota</taxon>
        <taxon>Actinomycetes</taxon>
        <taxon>Pseudonocardiales</taxon>
        <taxon>Pseudonocardiaceae</taxon>
        <taxon>Actinoalloteichus</taxon>
    </lineage>
</organism>
<reference evidence="7" key="1">
    <citation type="submission" date="2016-06" db="EMBL/GenBank/DDBJ databases">
        <title>Complete genome sequence of Actinoalloteichus fjordicus DSM 46855 (=ADI127-17), type strain of the new species Actinoalloteichus fjordicus.</title>
        <authorList>
            <person name="Ruckert C."/>
            <person name="Nouioui I."/>
            <person name="Willmese J."/>
            <person name="van Wezel G."/>
            <person name="Klenk H.-P."/>
            <person name="Kalinowski J."/>
            <person name="Zotchev S.B."/>
        </authorList>
    </citation>
    <scope>NUCLEOTIDE SEQUENCE [LARGE SCALE GENOMIC DNA]</scope>
    <source>
        <strain evidence="7">ADI127-7</strain>
    </source>
</reference>
<keyword evidence="7" id="KW-1185">Reference proteome</keyword>
<dbReference type="PROSITE" id="PS01081">
    <property type="entry name" value="HTH_TETR_1"/>
    <property type="match status" value="1"/>
</dbReference>
<dbReference type="Gene3D" id="1.10.357.10">
    <property type="entry name" value="Tetracycline Repressor, domain 2"/>
    <property type="match status" value="1"/>
</dbReference>
<keyword evidence="1" id="KW-0805">Transcription regulation</keyword>